<evidence type="ECO:0000313" key="2">
    <source>
        <dbReference type="EMBL" id="RPA74809.1"/>
    </source>
</evidence>
<keyword evidence="3" id="KW-1185">Reference proteome</keyword>
<proteinExistence type="predicted"/>
<dbReference type="AlphaFoldDB" id="A0A3N4HM19"/>
<feature type="compositionally biased region" description="Low complexity" evidence="1">
    <location>
        <begin position="130"/>
        <end position="188"/>
    </location>
</feature>
<feature type="region of interest" description="Disordered" evidence="1">
    <location>
        <begin position="424"/>
        <end position="453"/>
    </location>
</feature>
<name>A0A3N4HM19_ASCIM</name>
<accession>A0A3N4HM19</accession>
<evidence type="ECO:0000313" key="3">
    <source>
        <dbReference type="Proteomes" id="UP000275078"/>
    </source>
</evidence>
<gene>
    <name evidence="2" type="ORF">BJ508DRAFT_332662</name>
</gene>
<dbReference type="STRING" id="1160509.A0A3N4HM19"/>
<feature type="region of interest" description="Disordered" evidence="1">
    <location>
        <begin position="73"/>
        <end position="213"/>
    </location>
</feature>
<feature type="compositionally biased region" description="Polar residues" evidence="1">
    <location>
        <begin position="119"/>
        <end position="129"/>
    </location>
</feature>
<dbReference type="Proteomes" id="UP000275078">
    <property type="component" value="Unassembled WGS sequence"/>
</dbReference>
<organism evidence="2 3">
    <name type="scientific">Ascobolus immersus RN42</name>
    <dbReference type="NCBI Taxonomy" id="1160509"/>
    <lineage>
        <taxon>Eukaryota</taxon>
        <taxon>Fungi</taxon>
        <taxon>Dikarya</taxon>
        <taxon>Ascomycota</taxon>
        <taxon>Pezizomycotina</taxon>
        <taxon>Pezizomycetes</taxon>
        <taxon>Pezizales</taxon>
        <taxon>Ascobolaceae</taxon>
        <taxon>Ascobolus</taxon>
    </lineage>
</organism>
<dbReference type="EMBL" id="ML119779">
    <property type="protein sequence ID" value="RPA74809.1"/>
    <property type="molecule type" value="Genomic_DNA"/>
</dbReference>
<protein>
    <submittedName>
        <fullName evidence="2">Uncharacterized protein</fullName>
    </submittedName>
</protein>
<reference evidence="2 3" key="1">
    <citation type="journal article" date="2018" name="Nat. Ecol. Evol.">
        <title>Pezizomycetes genomes reveal the molecular basis of ectomycorrhizal truffle lifestyle.</title>
        <authorList>
            <person name="Murat C."/>
            <person name="Payen T."/>
            <person name="Noel B."/>
            <person name="Kuo A."/>
            <person name="Morin E."/>
            <person name="Chen J."/>
            <person name="Kohler A."/>
            <person name="Krizsan K."/>
            <person name="Balestrini R."/>
            <person name="Da Silva C."/>
            <person name="Montanini B."/>
            <person name="Hainaut M."/>
            <person name="Levati E."/>
            <person name="Barry K.W."/>
            <person name="Belfiori B."/>
            <person name="Cichocki N."/>
            <person name="Clum A."/>
            <person name="Dockter R.B."/>
            <person name="Fauchery L."/>
            <person name="Guy J."/>
            <person name="Iotti M."/>
            <person name="Le Tacon F."/>
            <person name="Lindquist E.A."/>
            <person name="Lipzen A."/>
            <person name="Malagnac F."/>
            <person name="Mello A."/>
            <person name="Molinier V."/>
            <person name="Miyauchi S."/>
            <person name="Poulain J."/>
            <person name="Riccioni C."/>
            <person name="Rubini A."/>
            <person name="Sitrit Y."/>
            <person name="Splivallo R."/>
            <person name="Traeger S."/>
            <person name="Wang M."/>
            <person name="Zifcakova L."/>
            <person name="Wipf D."/>
            <person name="Zambonelli A."/>
            <person name="Paolocci F."/>
            <person name="Nowrousian M."/>
            <person name="Ottonello S."/>
            <person name="Baldrian P."/>
            <person name="Spatafora J.W."/>
            <person name="Henrissat B."/>
            <person name="Nagy L.G."/>
            <person name="Aury J.M."/>
            <person name="Wincker P."/>
            <person name="Grigoriev I.V."/>
            <person name="Bonfante P."/>
            <person name="Martin F.M."/>
        </authorList>
    </citation>
    <scope>NUCLEOTIDE SEQUENCE [LARGE SCALE GENOMIC DNA]</scope>
    <source>
        <strain evidence="2 3">RN42</strain>
    </source>
</reference>
<evidence type="ECO:0000256" key="1">
    <source>
        <dbReference type="SAM" id="MobiDB-lite"/>
    </source>
</evidence>
<sequence length="546" mass="59805">MALLRGKSFVDMHLDRSGAVLVEHGVLKWTWVFEKTIHLEVSLRETGALEKNGTVHAVLKIIPTDNATLTAYQESENETTDASAPVMVSSSLTSSYPPNPITKERTPEETIQEEPVTKAPSSDELSLNRPSSTEPSSNEPSSTQPSSTELTSPEPSSTEPSSTEPSSTEPSSTAPSSTKCSKSESSPTISQTFDGDDPKDDKHNSNPTTACTAANLAPFNPAITHVPSLRKTHITRFKSQEKKRLPNCKLRILDGLVLRTTTVYSARAVKRKKDVITANFGFGSLQSLERRAAVARQEILKFYPRQGSLLSSVTNLLEDDAVSDCPEDLATQEADLVSSCPCEKHQDRLPSKQNDESPLMLQLESPRKPASSTVAVSPASPSLSISDVIPSMLSKLFTAPNTVFSFVSSSRLSLNATVPSISQSLVSAPQQDKRKTDQCTNPKETPSVEELPASTKPKYDHYAAILQFSKTRAAAQSKQAKPTPSRYFLKRTCTRHAAFLQTIPAKYSRDFFFCYASYKHTKEPIPHAQRISSERSVSSLRTLCKR</sequence>